<dbReference type="InterPro" id="IPR050950">
    <property type="entry name" value="HTH-type_LysR_regulators"/>
</dbReference>
<keyword evidence="2" id="KW-0805">Transcription regulation</keyword>
<evidence type="ECO:0000256" key="3">
    <source>
        <dbReference type="ARBA" id="ARBA00023125"/>
    </source>
</evidence>
<dbReference type="EMBL" id="PYLO01000003">
    <property type="protein sequence ID" value="PST37088.1"/>
    <property type="molecule type" value="Genomic_DNA"/>
</dbReference>
<evidence type="ECO:0000256" key="4">
    <source>
        <dbReference type="ARBA" id="ARBA00023163"/>
    </source>
</evidence>
<keyword evidence="7" id="KW-1185">Reference proteome</keyword>
<proteinExistence type="inferred from homology"/>
<comment type="similarity">
    <text evidence="1">Belongs to the LysR transcriptional regulatory family.</text>
</comment>
<dbReference type="GO" id="GO:0005829">
    <property type="term" value="C:cytosol"/>
    <property type="evidence" value="ECO:0007669"/>
    <property type="project" value="TreeGrafter"/>
</dbReference>
<dbReference type="PROSITE" id="PS50931">
    <property type="entry name" value="HTH_LYSR"/>
    <property type="match status" value="1"/>
</dbReference>
<dbReference type="SUPFAM" id="SSF53850">
    <property type="entry name" value="Periplasmic binding protein-like II"/>
    <property type="match status" value="1"/>
</dbReference>
<dbReference type="InterPro" id="IPR005119">
    <property type="entry name" value="LysR_subst-bd"/>
</dbReference>
<dbReference type="GO" id="GO:0003677">
    <property type="term" value="F:DNA binding"/>
    <property type="evidence" value="ECO:0007669"/>
    <property type="project" value="UniProtKB-KW"/>
</dbReference>
<comment type="caution">
    <text evidence="6">The sequence shown here is derived from an EMBL/GenBank/DDBJ whole genome shotgun (WGS) entry which is preliminary data.</text>
</comment>
<dbReference type="Pfam" id="PF00126">
    <property type="entry name" value="HTH_1"/>
    <property type="match status" value="1"/>
</dbReference>
<gene>
    <name evidence="6" type="ORF">C7U56_11185</name>
</gene>
<reference evidence="6 7" key="1">
    <citation type="submission" date="2018-03" db="EMBL/GenBank/DDBJ databases">
        <title>Lachnoclostridium SNUG30386 gen.nov., sp.nov., isolated from human faeces.</title>
        <authorList>
            <person name="Seo B."/>
            <person name="Jeon K."/>
            <person name="Ko G."/>
        </authorList>
    </citation>
    <scope>NUCLEOTIDE SEQUENCE [LARGE SCALE GENOMIC DNA]</scope>
    <source>
        <strain evidence="6 7">SNUG30386</strain>
    </source>
</reference>
<name>A0A2T3FP72_9CLOT</name>
<dbReference type="Pfam" id="PF03466">
    <property type="entry name" value="LysR_substrate"/>
    <property type="match status" value="1"/>
</dbReference>
<dbReference type="InterPro" id="IPR036388">
    <property type="entry name" value="WH-like_DNA-bd_sf"/>
</dbReference>
<keyword evidence="4" id="KW-0804">Transcription</keyword>
<organism evidence="6 7">
    <name type="scientific">Clostridium fessum</name>
    <dbReference type="NCBI Taxonomy" id="2126740"/>
    <lineage>
        <taxon>Bacteria</taxon>
        <taxon>Bacillati</taxon>
        <taxon>Bacillota</taxon>
        <taxon>Clostridia</taxon>
        <taxon>Eubacteriales</taxon>
        <taxon>Clostridiaceae</taxon>
        <taxon>Clostridium</taxon>
    </lineage>
</organism>
<dbReference type="GO" id="GO:0003700">
    <property type="term" value="F:DNA-binding transcription factor activity"/>
    <property type="evidence" value="ECO:0007669"/>
    <property type="project" value="InterPro"/>
</dbReference>
<dbReference type="AlphaFoldDB" id="A0A2T3FP72"/>
<keyword evidence="3" id="KW-0238">DNA-binding</keyword>
<evidence type="ECO:0000313" key="6">
    <source>
        <dbReference type="EMBL" id="PST37088.1"/>
    </source>
</evidence>
<evidence type="ECO:0000256" key="2">
    <source>
        <dbReference type="ARBA" id="ARBA00023015"/>
    </source>
</evidence>
<dbReference type="CDD" id="cd05466">
    <property type="entry name" value="PBP2_LTTR_substrate"/>
    <property type="match status" value="1"/>
</dbReference>
<dbReference type="Gene3D" id="1.10.10.10">
    <property type="entry name" value="Winged helix-like DNA-binding domain superfamily/Winged helix DNA-binding domain"/>
    <property type="match status" value="1"/>
</dbReference>
<evidence type="ECO:0000256" key="1">
    <source>
        <dbReference type="ARBA" id="ARBA00009437"/>
    </source>
</evidence>
<feature type="domain" description="HTH lysR-type" evidence="5">
    <location>
        <begin position="8"/>
        <end position="60"/>
    </location>
</feature>
<dbReference type="Gene3D" id="3.40.190.290">
    <property type="match status" value="1"/>
</dbReference>
<dbReference type="InterPro" id="IPR036390">
    <property type="entry name" value="WH_DNA-bd_sf"/>
</dbReference>
<dbReference type="RefSeq" id="WP_107001271.1">
    <property type="nucleotide sequence ID" value="NZ_PYLO01000003.1"/>
</dbReference>
<evidence type="ECO:0000313" key="7">
    <source>
        <dbReference type="Proteomes" id="UP000241048"/>
    </source>
</evidence>
<dbReference type="PRINTS" id="PR00039">
    <property type="entry name" value="HTHLYSR"/>
</dbReference>
<dbReference type="PANTHER" id="PTHR30419:SF8">
    <property type="entry name" value="NITROGEN ASSIMILATION TRANSCRIPTIONAL ACTIVATOR-RELATED"/>
    <property type="match status" value="1"/>
</dbReference>
<dbReference type="SUPFAM" id="SSF46785">
    <property type="entry name" value="Winged helix' DNA-binding domain"/>
    <property type="match status" value="1"/>
</dbReference>
<dbReference type="InterPro" id="IPR000847">
    <property type="entry name" value="LysR_HTH_N"/>
</dbReference>
<evidence type="ECO:0000259" key="5">
    <source>
        <dbReference type="PROSITE" id="PS50931"/>
    </source>
</evidence>
<dbReference type="Proteomes" id="UP000241048">
    <property type="component" value="Unassembled WGS sequence"/>
</dbReference>
<protein>
    <submittedName>
        <fullName evidence="6">LysR family transcriptional regulator</fullName>
    </submittedName>
</protein>
<sequence>MFSKREYEYVMEIAKEGSFSKAAQKLYISQPALSGAIKKIEKELYGLSLFDRNVNPVALTPAGQYYLEKTRKIYELSNEMEQHFAELAGIRSGVINIGSSGYFCAYFLPEVIRGYCRLNPKCRINVTETDISGMDAGLRTGQFDITMDVEALDPEMFESVTLGYEYMIMAVPASFAVNEKLKEFQISRESILERSFLDEAVRAVDLSKVSKEPFLMLKKNQDSYKRSMDICAHAGFEPKVIMYFDQLQTAYNVARSGQSGIIFFRDALLKYTEKTEKLCYYKIGDPLAKRAILLSMKRYPGVGATVDDFIKYILLAKK</sequence>
<accession>A0A2T3FP72</accession>
<dbReference type="PANTHER" id="PTHR30419">
    <property type="entry name" value="HTH-TYPE TRANSCRIPTIONAL REGULATOR YBHD"/>
    <property type="match status" value="1"/>
</dbReference>